<organism evidence="1 2">
    <name type="scientific">Prevotella multiformis DSM 16608</name>
    <dbReference type="NCBI Taxonomy" id="888743"/>
    <lineage>
        <taxon>Bacteria</taxon>
        <taxon>Pseudomonadati</taxon>
        <taxon>Bacteroidota</taxon>
        <taxon>Bacteroidia</taxon>
        <taxon>Bacteroidales</taxon>
        <taxon>Prevotellaceae</taxon>
        <taxon>Prevotella</taxon>
    </lineage>
</organism>
<name>F0F9K3_9BACT</name>
<evidence type="ECO:0000313" key="2">
    <source>
        <dbReference type="Proteomes" id="UP000005697"/>
    </source>
</evidence>
<dbReference type="EMBL" id="AEWX01000031">
    <property type="protein sequence ID" value="EGC19193.1"/>
    <property type="molecule type" value="Genomic_DNA"/>
</dbReference>
<reference evidence="1 2" key="1">
    <citation type="submission" date="2011-01" db="EMBL/GenBank/DDBJ databases">
        <authorList>
            <person name="Muzny D."/>
            <person name="Qin X."/>
            <person name="Deng J."/>
            <person name="Jiang H."/>
            <person name="Liu Y."/>
            <person name="Qu J."/>
            <person name="Song X.-Z."/>
            <person name="Zhang L."/>
            <person name="Thornton R."/>
            <person name="Coyle M."/>
            <person name="Francisco L."/>
            <person name="Jackson L."/>
            <person name="Javaid M."/>
            <person name="Korchina V."/>
            <person name="Kovar C."/>
            <person name="Mata R."/>
            <person name="Mathew T."/>
            <person name="Ngo R."/>
            <person name="Nguyen L."/>
            <person name="Nguyen N."/>
            <person name="Okwuonu G."/>
            <person name="Ongeri F."/>
            <person name="Pham C."/>
            <person name="Simmons D."/>
            <person name="Wilczek-Boney K."/>
            <person name="Hale W."/>
            <person name="Jakkamsetti A."/>
            <person name="Pham P."/>
            <person name="Ruth R."/>
            <person name="San Lucas F."/>
            <person name="Warren J."/>
            <person name="Zhang J."/>
            <person name="Zhao Z."/>
            <person name="Zhou C."/>
            <person name="Zhu D."/>
            <person name="Lee S."/>
            <person name="Bess C."/>
            <person name="Blankenburg K."/>
            <person name="Forbes L."/>
            <person name="Fu Q."/>
            <person name="Gubbala S."/>
            <person name="Hirani K."/>
            <person name="Jayaseelan J.C."/>
            <person name="Lara F."/>
            <person name="Munidasa M."/>
            <person name="Palculict T."/>
            <person name="Patil S."/>
            <person name="Pu L.-L."/>
            <person name="Saada N."/>
            <person name="Tang L."/>
            <person name="Weissenberger G."/>
            <person name="Zhu Y."/>
            <person name="Hemphill L."/>
            <person name="Shang Y."/>
            <person name="Youmans B."/>
            <person name="Ayvaz T."/>
            <person name="Ross M."/>
            <person name="Santibanez J."/>
            <person name="Aqrawi P."/>
            <person name="Gross S."/>
            <person name="Joshi V."/>
            <person name="Fowler G."/>
            <person name="Nazareth L."/>
            <person name="Reid J."/>
            <person name="Worley K."/>
            <person name="Petrosino J."/>
            <person name="Highlander S."/>
            <person name="Gibbs R."/>
        </authorList>
    </citation>
    <scope>NUCLEOTIDE SEQUENCE [LARGE SCALE GENOMIC DNA]</scope>
    <source>
        <strain evidence="1 2">DSM 16608</strain>
    </source>
</reference>
<keyword evidence="2" id="KW-1185">Reference proteome</keyword>
<dbReference type="HOGENOM" id="CLU_2827601_0_0_10"/>
<evidence type="ECO:0000313" key="1">
    <source>
        <dbReference type="EMBL" id="EGC19193.1"/>
    </source>
</evidence>
<comment type="caution">
    <text evidence="1">The sequence shown here is derived from an EMBL/GenBank/DDBJ whole genome shotgun (WGS) entry which is preliminary data.</text>
</comment>
<accession>F0F9K3</accession>
<sequence length="66" mass="6969">MASSSLRLVESALRFLSPCLSALIGVRQSRLLPSLPSTARSSLASPSLELCVLIGVRLSCPLLSFP</sequence>
<dbReference type="Proteomes" id="UP000005697">
    <property type="component" value="Unassembled WGS sequence"/>
</dbReference>
<proteinExistence type="predicted"/>
<dbReference type="STRING" id="888743.HMPREF9141_2270"/>
<gene>
    <name evidence="1" type="ORF">HMPREF9141_2270</name>
</gene>
<dbReference type="AlphaFoldDB" id="F0F9K3"/>
<protein>
    <submittedName>
        <fullName evidence="1">Uncharacterized protein</fullName>
    </submittedName>
</protein>